<accession>A0AAV8VCV2</accession>
<dbReference type="CDD" id="cd00503">
    <property type="entry name" value="Frataxin"/>
    <property type="match status" value="1"/>
</dbReference>
<protein>
    <recommendedName>
        <fullName evidence="3">ferroxidase</fullName>
        <ecNumber evidence="3">1.16.3.1</ecNumber>
    </recommendedName>
</protein>
<proteinExistence type="inferred from homology"/>
<dbReference type="EMBL" id="JANEYG010000153">
    <property type="protein sequence ID" value="KAJ8911963.1"/>
    <property type="molecule type" value="Genomic_DNA"/>
</dbReference>
<evidence type="ECO:0000256" key="9">
    <source>
        <dbReference type="ARBA" id="ARBA00023004"/>
    </source>
</evidence>
<comment type="similarity">
    <text evidence="2">Belongs to the frataxin family.</text>
</comment>
<keyword evidence="12" id="KW-0350">Heme biosynthesis</keyword>
<keyword evidence="8" id="KW-0560">Oxidoreductase</keyword>
<evidence type="ECO:0000256" key="4">
    <source>
        <dbReference type="ARBA" id="ARBA00022434"/>
    </source>
</evidence>
<keyword evidence="11" id="KW-0496">Mitochondrion</keyword>
<comment type="catalytic activity">
    <reaction evidence="13">
        <text>4 Fe(2+) + O2 + 4 H(+) = 4 Fe(3+) + 2 H2O</text>
        <dbReference type="Rhea" id="RHEA:11148"/>
        <dbReference type="ChEBI" id="CHEBI:15377"/>
        <dbReference type="ChEBI" id="CHEBI:15378"/>
        <dbReference type="ChEBI" id="CHEBI:15379"/>
        <dbReference type="ChEBI" id="CHEBI:29033"/>
        <dbReference type="ChEBI" id="CHEBI:29034"/>
        <dbReference type="EC" id="1.16.3.1"/>
    </reaction>
</comment>
<evidence type="ECO:0000313" key="15">
    <source>
        <dbReference type="Proteomes" id="UP001159042"/>
    </source>
</evidence>
<dbReference type="GO" id="GO:0005739">
    <property type="term" value="C:mitochondrion"/>
    <property type="evidence" value="ECO:0007669"/>
    <property type="project" value="UniProtKB-SubCell"/>
</dbReference>
<dbReference type="PANTHER" id="PTHR16821:SF2">
    <property type="entry name" value="FRATAXIN, MITOCHONDRIAL"/>
    <property type="match status" value="1"/>
</dbReference>
<dbReference type="Proteomes" id="UP001159042">
    <property type="component" value="Unassembled WGS sequence"/>
</dbReference>
<dbReference type="GO" id="GO:0051537">
    <property type="term" value="F:2 iron, 2 sulfur cluster binding"/>
    <property type="evidence" value="ECO:0007669"/>
    <property type="project" value="TreeGrafter"/>
</dbReference>
<dbReference type="GO" id="GO:0008198">
    <property type="term" value="F:ferrous iron binding"/>
    <property type="evidence" value="ECO:0007669"/>
    <property type="project" value="TreeGrafter"/>
</dbReference>
<reference evidence="14 15" key="1">
    <citation type="journal article" date="2023" name="Insect Mol. Biol.">
        <title>Genome sequencing provides insights into the evolution of gene families encoding plant cell wall-degrading enzymes in longhorned beetles.</title>
        <authorList>
            <person name="Shin N.R."/>
            <person name="Okamura Y."/>
            <person name="Kirsch R."/>
            <person name="Pauchet Y."/>
        </authorList>
    </citation>
    <scope>NUCLEOTIDE SEQUENCE [LARGE SCALE GENOMIC DNA]</scope>
    <source>
        <strain evidence="14">EAD_L_NR</strain>
    </source>
</reference>
<evidence type="ECO:0000256" key="13">
    <source>
        <dbReference type="ARBA" id="ARBA00047990"/>
    </source>
</evidence>
<dbReference type="GO" id="GO:0006826">
    <property type="term" value="P:iron ion transport"/>
    <property type="evidence" value="ECO:0007669"/>
    <property type="project" value="UniProtKB-KW"/>
</dbReference>
<dbReference type="GO" id="GO:0016226">
    <property type="term" value="P:iron-sulfur cluster assembly"/>
    <property type="evidence" value="ECO:0007669"/>
    <property type="project" value="InterPro"/>
</dbReference>
<keyword evidence="10" id="KW-0406">Ion transport</keyword>
<dbReference type="PRINTS" id="PR00904">
    <property type="entry name" value="FRATAXIN"/>
</dbReference>
<dbReference type="InterPro" id="IPR017789">
    <property type="entry name" value="Frataxin"/>
</dbReference>
<keyword evidence="7" id="KW-0809">Transit peptide</keyword>
<evidence type="ECO:0000256" key="6">
    <source>
        <dbReference type="ARBA" id="ARBA00022496"/>
    </source>
</evidence>
<dbReference type="Gene3D" id="3.30.920.10">
    <property type="entry name" value="Frataxin/CyaY"/>
    <property type="match status" value="1"/>
</dbReference>
<dbReference type="PANTHER" id="PTHR16821">
    <property type="entry name" value="FRATAXIN"/>
    <property type="match status" value="1"/>
</dbReference>
<dbReference type="EC" id="1.16.3.1" evidence="3"/>
<dbReference type="FunFam" id="3.30.920.10:FF:000002">
    <property type="entry name" value="Frataxin, mitochondrial"/>
    <property type="match status" value="1"/>
</dbReference>
<dbReference type="InterPro" id="IPR002908">
    <property type="entry name" value="Frataxin/CyaY"/>
</dbReference>
<dbReference type="GO" id="GO:0006783">
    <property type="term" value="P:heme biosynthetic process"/>
    <property type="evidence" value="ECO:0007669"/>
    <property type="project" value="UniProtKB-KW"/>
</dbReference>
<evidence type="ECO:0000256" key="2">
    <source>
        <dbReference type="ARBA" id="ARBA00008183"/>
    </source>
</evidence>
<organism evidence="14 15">
    <name type="scientific">Exocentrus adspersus</name>
    <dbReference type="NCBI Taxonomy" id="1586481"/>
    <lineage>
        <taxon>Eukaryota</taxon>
        <taxon>Metazoa</taxon>
        <taxon>Ecdysozoa</taxon>
        <taxon>Arthropoda</taxon>
        <taxon>Hexapoda</taxon>
        <taxon>Insecta</taxon>
        <taxon>Pterygota</taxon>
        <taxon>Neoptera</taxon>
        <taxon>Endopterygota</taxon>
        <taxon>Coleoptera</taxon>
        <taxon>Polyphaga</taxon>
        <taxon>Cucujiformia</taxon>
        <taxon>Chrysomeloidea</taxon>
        <taxon>Cerambycidae</taxon>
        <taxon>Lamiinae</taxon>
        <taxon>Acanthocinini</taxon>
        <taxon>Exocentrus</taxon>
    </lineage>
</organism>
<dbReference type="AlphaFoldDB" id="A0AAV8VCV2"/>
<dbReference type="NCBIfam" id="TIGR03421">
    <property type="entry name" value="FeS_CyaY"/>
    <property type="match status" value="1"/>
</dbReference>
<keyword evidence="9" id="KW-0408">Iron</keyword>
<evidence type="ECO:0000256" key="7">
    <source>
        <dbReference type="ARBA" id="ARBA00022946"/>
    </source>
</evidence>
<evidence type="ECO:0000256" key="12">
    <source>
        <dbReference type="ARBA" id="ARBA00023133"/>
    </source>
</evidence>
<dbReference type="NCBIfam" id="TIGR03422">
    <property type="entry name" value="mito_frataxin"/>
    <property type="match status" value="1"/>
</dbReference>
<dbReference type="InterPro" id="IPR020895">
    <property type="entry name" value="Frataxin_CS"/>
</dbReference>
<evidence type="ECO:0000313" key="14">
    <source>
        <dbReference type="EMBL" id="KAJ8911963.1"/>
    </source>
</evidence>
<keyword evidence="6" id="KW-0410">Iron transport</keyword>
<dbReference type="PROSITE" id="PS01344">
    <property type="entry name" value="FRATAXIN_1"/>
    <property type="match status" value="1"/>
</dbReference>
<evidence type="ECO:0000256" key="1">
    <source>
        <dbReference type="ARBA" id="ARBA00004173"/>
    </source>
</evidence>
<name>A0AAV8VCV2_9CUCU</name>
<keyword evidence="15" id="KW-1185">Reference proteome</keyword>
<evidence type="ECO:0000256" key="10">
    <source>
        <dbReference type="ARBA" id="ARBA00023065"/>
    </source>
</evidence>
<dbReference type="Pfam" id="PF01491">
    <property type="entry name" value="Frataxin_Cyay"/>
    <property type="match status" value="1"/>
</dbReference>
<evidence type="ECO:0000256" key="5">
    <source>
        <dbReference type="ARBA" id="ARBA00022448"/>
    </source>
</evidence>
<keyword evidence="5" id="KW-0813">Transport</keyword>
<sequence length="221" mass="25389">MGHIQKLVRMQSFYAKYVRIFRLGHYCGYQNTGRYLYESATNSNNIISVGSYQDCGLSYVNLFSTSSESQAEELDVNLFEKVCEETLESLTEFFEELIESKEALKNADVTYSGGVLTINLGNNLGTYVINRQSPNKQIWLSSPTSGPKRYDYVLNGQYWVYKHDMVPLHKLLQSEFSVILGEKIDFFKMFTFKTLIGCIAVYAPEAFNTYLQYFGARTLFL</sequence>
<evidence type="ECO:0000256" key="3">
    <source>
        <dbReference type="ARBA" id="ARBA00013107"/>
    </source>
</evidence>
<comment type="subcellular location">
    <subcellularLocation>
        <location evidence="1">Mitochondrion</location>
    </subcellularLocation>
</comment>
<comment type="caution">
    <text evidence="14">The sequence shown here is derived from an EMBL/GenBank/DDBJ whole genome shotgun (WGS) entry which is preliminary data.</text>
</comment>
<keyword evidence="4" id="KW-0409">Iron storage</keyword>
<dbReference type="GO" id="GO:0034986">
    <property type="term" value="F:iron chaperone activity"/>
    <property type="evidence" value="ECO:0007669"/>
    <property type="project" value="TreeGrafter"/>
</dbReference>
<evidence type="ECO:0000256" key="8">
    <source>
        <dbReference type="ARBA" id="ARBA00023002"/>
    </source>
</evidence>
<dbReference type="SMART" id="SM01219">
    <property type="entry name" value="Frataxin_Cyay"/>
    <property type="match status" value="1"/>
</dbReference>
<dbReference type="GO" id="GO:0004322">
    <property type="term" value="F:ferroxidase activity"/>
    <property type="evidence" value="ECO:0007669"/>
    <property type="project" value="UniProtKB-EC"/>
</dbReference>
<dbReference type="GO" id="GO:0008199">
    <property type="term" value="F:ferric iron binding"/>
    <property type="evidence" value="ECO:0007669"/>
    <property type="project" value="InterPro"/>
</dbReference>
<dbReference type="SUPFAM" id="SSF55387">
    <property type="entry name" value="Frataxin/Nqo15-like"/>
    <property type="match status" value="1"/>
</dbReference>
<evidence type="ECO:0000256" key="11">
    <source>
        <dbReference type="ARBA" id="ARBA00023128"/>
    </source>
</evidence>
<dbReference type="InterPro" id="IPR036524">
    <property type="entry name" value="Frataxin/CyaY_sf"/>
</dbReference>
<gene>
    <name evidence="14" type="ORF">NQ315_012774</name>
</gene>
<dbReference type="GO" id="GO:0006879">
    <property type="term" value="P:intracellular iron ion homeostasis"/>
    <property type="evidence" value="ECO:0007669"/>
    <property type="project" value="UniProtKB-KW"/>
</dbReference>
<dbReference type="PROSITE" id="PS50810">
    <property type="entry name" value="FRATAXIN_2"/>
    <property type="match status" value="1"/>
</dbReference>